<dbReference type="SUPFAM" id="SSF53649">
    <property type="entry name" value="Alkaline phosphatase-like"/>
    <property type="match status" value="1"/>
</dbReference>
<evidence type="ECO:0000313" key="9">
    <source>
        <dbReference type="EMBL" id="HJE38761.1"/>
    </source>
</evidence>
<keyword evidence="2" id="KW-1003">Cell membrane</keyword>
<dbReference type="GO" id="GO:0009244">
    <property type="term" value="P:lipopolysaccharide core region biosynthetic process"/>
    <property type="evidence" value="ECO:0007669"/>
    <property type="project" value="TreeGrafter"/>
</dbReference>
<dbReference type="InterPro" id="IPR040423">
    <property type="entry name" value="PEA_transferase"/>
</dbReference>
<dbReference type="PANTHER" id="PTHR30443:SF0">
    <property type="entry name" value="PHOSPHOETHANOLAMINE TRANSFERASE EPTA"/>
    <property type="match status" value="1"/>
</dbReference>
<protein>
    <submittedName>
        <fullName evidence="9">Lipid A phosphoethanolamine transferase</fullName>
    </submittedName>
</protein>
<evidence type="ECO:0000256" key="5">
    <source>
        <dbReference type="ARBA" id="ARBA00022989"/>
    </source>
</evidence>
<keyword evidence="4 7" id="KW-0812">Transmembrane</keyword>
<evidence type="ECO:0000256" key="3">
    <source>
        <dbReference type="ARBA" id="ARBA00022679"/>
    </source>
</evidence>
<proteinExistence type="predicted"/>
<feature type="transmembrane region" description="Helical" evidence="7">
    <location>
        <begin position="118"/>
        <end position="145"/>
    </location>
</feature>
<organism evidence="9 10">
    <name type="scientific">Candidatus Amulumruptor caecigallinarius</name>
    <dbReference type="NCBI Taxonomy" id="2109911"/>
    <lineage>
        <taxon>Bacteria</taxon>
        <taxon>Pseudomonadati</taxon>
        <taxon>Bacteroidota</taxon>
        <taxon>Bacteroidia</taxon>
        <taxon>Bacteroidales</taxon>
        <taxon>Muribaculaceae</taxon>
        <taxon>Candidatus Amulumruptor</taxon>
    </lineage>
</organism>
<dbReference type="Proteomes" id="UP000711407">
    <property type="component" value="Unassembled WGS sequence"/>
</dbReference>
<dbReference type="AlphaFoldDB" id="A0A921E8B1"/>
<keyword evidence="3 9" id="KW-0808">Transferase</keyword>
<feature type="transmembrane region" description="Helical" evidence="7">
    <location>
        <begin position="21"/>
        <end position="41"/>
    </location>
</feature>
<gene>
    <name evidence="9" type="ORF">K8V47_03225</name>
</gene>
<evidence type="ECO:0000256" key="4">
    <source>
        <dbReference type="ARBA" id="ARBA00022692"/>
    </source>
</evidence>
<name>A0A921E8B1_9BACT</name>
<dbReference type="EMBL" id="DYXT01000020">
    <property type="protein sequence ID" value="HJE38761.1"/>
    <property type="molecule type" value="Genomic_DNA"/>
</dbReference>
<feature type="transmembrane region" description="Helical" evidence="7">
    <location>
        <begin position="47"/>
        <end position="66"/>
    </location>
</feature>
<dbReference type="CDD" id="cd16017">
    <property type="entry name" value="LptA"/>
    <property type="match status" value="1"/>
</dbReference>
<dbReference type="GO" id="GO:0005886">
    <property type="term" value="C:plasma membrane"/>
    <property type="evidence" value="ECO:0007669"/>
    <property type="project" value="UniProtKB-SubCell"/>
</dbReference>
<reference evidence="9" key="2">
    <citation type="submission" date="2021-09" db="EMBL/GenBank/DDBJ databases">
        <authorList>
            <person name="Gilroy R."/>
        </authorList>
    </citation>
    <scope>NUCLEOTIDE SEQUENCE</scope>
    <source>
        <strain evidence="9">4100</strain>
    </source>
</reference>
<keyword evidence="5 7" id="KW-1133">Transmembrane helix</keyword>
<dbReference type="Gene3D" id="3.40.720.10">
    <property type="entry name" value="Alkaline Phosphatase, subunit A"/>
    <property type="match status" value="1"/>
</dbReference>
<accession>A0A921E8B1</accession>
<dbReference type="Pfam" id="PF00884">
    <property type="entry name" value="Sulfatase"/>
    <property type="match status" value="1"/>
</dbReference>
<evidence type="ECO:0000256" key="7">
    <source>
        <dbReference type="SAM" id="Phobius"/>
    </source>
</evidence>
<feature type="domain" description="Sulfatase N-terminal" evidence="8">
    <location>
        <begin position="237"/>
        <end position="522"/>
    </location>
</feature>
<reference evidence="9" key="1">
    <citation type="journal article" date="2021" name="PeerJ">
        <title>Extensive microbial diversity within the chicken gut microbiome revealed by metagenomics and culture.</title>
        <authorList>
            <person name="Gilroy R."/>
            <person name="Ravi A."/>
            <person name="Getino M."/>
            <person name="Pursley I."/>
            <person name="Horton D.L."/>
            <person name="Alikhan N.F."/>
            <person name="Baker D."/>
            <person name="Gharbi K."/>
            <person name="Hall N."/>
            <person name="Watson M."/>
            <person name="Adriaenssens E.M."/>
            <person name="Foster-Nyarko E."/>
            <person name="Jarju S."/>
            <person name="Secka A."/>
            <person name="Antonio M."/>
            <person name="Oren A."/>
            <person name="Chaudhuri R.R."/>
            <person name="La Ragione R."/>
            <person name="Hildebrand F."/>
            <person name="Pallen M.J."/>
        </authorList>
    </citation>
    <scope>NUCLEOTIDE SEQUENCE</scope>
    <source>
        <strain evidence="9">4100</strain>
    </source>
</reference>
<evidence type="ECO:0000259" key="8">
    <source>
        <dbReference type="Pfam" id="PF00884"/>
    </source>
</evidence>
<dbReference type="InterPro" id="IPR000917">
    <property type="entry name" value="Sulfatase_N"/>
</dbReference>
<evidence type="ECO:0000256" key="1">
    <source>
        <dbReference type="ARBA" id="ARBA00004651"/>
    </source>
</evidence>
<comment type="caution">
    <text evidence="9">The sequence shown here is derived from an EMBL/GenBank/DDBJ whole genome shotgun (WGS) entry which is preliminary data.</text>
</comment>
<feature type="transmembrane region" description="Helical" evidence="7">
    <location>
        <begin position="166"/>
        <end position="183"/>
    </location>
</feature>
<dbReference type="InterPro" id="IPR058130">
    <property type="entry name" value="PEA_transf_C"/>
</dbReference>
<dbReference type="InterPro" id="IPR017850">
    <property type="entry name" value="Alkaline_phosphatase_core_sf"/>
</dbReference>
<sequence length="571" mass="62969">MTANDNLDIHSSPPAGRRGTALWGAFALAVYASLLTPNVALCITEPLGFWGILANTLLPGGVYLWLMTLSRRIGRVTLWTLPLMFFAAFQLVLLYLYGRSVIASDMFLNLLTTNPDEAGEMLAGLMVIVVVVAVVYGGGIAGGIVATVRRVILPQRWIARSRTMSYIAMSLGVLSLCAAYLFSPGYKASNDLYPVNVAYNMGHAAGVASDLANYAHTSAGYTFDARMTADDDSIPRLVILVVGETARAHNWQLLGYDRPTNPRLSRRDGIVAFPRVLTSSNTTHKSVPMLLSAVDADTYSCLPTAKSIITAFKEAGYATAVITAQKPNHSYVEFFCAEADTTCYIADKVAGHPLTDLDLLPYVRDRIDSRAPRQLIVIHAYGSHFDYRDRYPASIRRFTPDGPFEAKAKFRPLMLNAYDNTIVAEDYMLDSIVAMALRHDIPAAMLYTSDHGEDLYDTDDERFMHASPIPTAMQIHVPMIAWLSPRYRELYPGMWDTIASHRDSLVSSSSSYFHTALQLAGIATPRFDATLSLASPTYAPRTPMYVTDHNTSVPLKELLLRYREPLPPGLE</sequence>
<comment type="subcellular location">
    <subcellularLocation>
        <location evidence="1">Cell membrane</location>
        <topology evidence="1">Multi-pass membrane protein</topology>
    </subcellularLocation>
</comment>
<keyword evidence="6 7" id="KW-0472">Membrane</keyword>
<evidence type="ECO:0000256" key="6">
    <source>
        <dbReference type="ARBA" id="ARBA00023136"/>
    </source>
</evidence>
<evidence type="ECO:0000256" key="2">
    <source>
        <dbReference type="ARBA" id="ARBA00022475"/>
    </source>
</evidence>
<feature type="transmembrane region" description="Helical" evidence="7">
    <location>
        <begin position="78"/>
        <end position="98"/>
    </location>
</feature>
<dbReference type="GO" id="GO:0016776">
    <property type="term" value="F:phosphotransferase activity, phosphate group as acceptor"/>
    <property type="evidence" value="ECO:0007669"/>
    <property type="project" value="TreeGrafter"/>
</dbReference>
<dbReference type="PANTHER" id="PTHR30443">
    <property type="entry name" value="INNER MEMBRANE PROTEIN"/>
    <property type="match status" value="1"/>
</dbReference>
<evidence type="ECO:0000313" key="10">
    <source>
        <dbReference type="Proteomes" id="UP000711407"/>
    </source>
</evidence>